<comment type="caution">
    <text evidence="2">The sequence shown here is derived from an EMBL/GenBank/DDBJ whole genome shotgun (WGS) entry which is preliminary data.</text>
</comment>
<dbReference type="AlphaFoldDB" id="A0A3S5BA02"/>
<evidence type="ECO:0000256" key="1">
    <source>
        <dbReference type="SAM" id="MobiDB-lite"/>
    </source>
</evidence>
<name>A0A3S5BA02_9PLAT</name>
<organism evidence="2 3">
    <name type="scientific">Protopolystoma xenopodis</name>
    <dbReference type="NCBI Taxonomy" id="117903"/>
    <lineage>
        <taxon>Eukaryota</taxon>
        <taxon>Metazoa</taxon>
        <taxon>Spiralia</taxon>
        <taxon>Lophotrochozoa</taxon>
        <taxon>Platyhelminthes</taxon>
        <taxon>Monogenea</taxon>
        <taxon>Polyopisthocotylea</taxon>
        <taxon>Polystomatidea</taxon>
        <taxon>Polystomatidae</taxon>
        <taxon>Protopolystoma</taxon>
    </lineage>
</organism>
<dbReference type="EMBL" id="CAAALY010293551">
    <property type="protein sequence ID" value="VEL44286.1"/>
    <property type="molecule type" value="Genomic_DNA"/>
</dbReference>
<proteinExistence type="predicted"/>
<evidence type="ECO:0000313" key="3">
    <source>
        <dbReference type="Proteomes" id="UP000784294"/>
    </source>
</evidence>
<sequence length="71" mass="7683">MQGHESVYRNKALQLGSPALLKISLSSPSVMEEMHRGGRTPTCPLSGKDVDKTEDIQEPKGVCGSGTFHTR</sequence>
<feature type="region of interest" description="Disordered" evidence="1">
    <location>
        <begin position="31"/>
        <end position="71"/>
    </location>
</feature>
<gene>
    <name evidence="2" type="ORF">PXEA_LOCUS37726</name>
</gene>
<accession>A0A3S5BA02</accession>
<evidence type="ECO:0000313" key="2">
    <source>
        <dbReference type="EMBL" id="VEL44286.1"/>
    </source>
</evidence>
<keyword evidence="3" id="KW-1185">Reference proteome</keyword>
<dbReference type="Proteomes" id="UP000784294">
    <property type="component" value="Unassembled WGS sequence"/>
</dbReference>
<protein>
    <submittedName>
        <fullName evidence="2">Uncharacterized protein</fullName>
    </submittedName>
</protein>
<feature type="compositionally biased region" description="Basic and acidic residues" evidence="1">
    <location>
        <begin position="48"/>
        <end position="58"/>
    </location>
</feature>
<reference evidence="2" key="1">
    <citation type="submission" date="2018-11" db="EMBL/GenBank/DDBJ databases">
        <authorList>
            <consortium name="Pathogen Informatics"/>
        </authorList>
    </citation>
    <scope>NUCLEOTIDE SEQUENCE</scope>
</reference>